<accession>A0A4R3RHK4</accession>
<dbReference type="EMBL" id="SMBK01000013">
    <property type="protein sequence ID" value="TCU34144.1"/>
    <property type="molecule type" value="Genomic_DNA"/>
</dbReference>
<evidence type="ECO:0008006" key="3">
    <source>
        <dbReference type="Google" id="ProtNLM"/>
    </source>
</evidence>
<dbReference type="Proteomes" id="UP000295507">
    <property type="component" value="Unassembled WGS sequence"/>
</dbReference>
<reference evidence="1 2" key="1">
    <citation type="submission" date="2019-03" db="EMBL/GenBank/DDBJ databases">
        <title>Genomic Encyclopedia of Type Strains, Phase IV (KMG-V): Genome sequencing to study the core and pangenomes of soil and plant-associated prokaryotes.</title>
        <authorList>
            <person name="Whitman W."/>
        </authorList>
    </citation>
    <scope>NUCLEOTIDE SEQUENCE [LARGE SCALE GENOMIC DNA]</scope>
    <source>
        <strain evidence="1 2">IE4868</strain>
    </source>
</reference>
<sequence length="258" mass="29319">MAKAQGRCIFCGGHGLTKEHLWPKWMRPFLETDADPAHTNLRTRVQQISFMNAVTIDTPFDERQGYVFNKRLRVVCRGCNSGWMSSAESACKPMLTALINATPFGLDAPEQRRLALWSAIKTGVFERDDVSYASMTAAEYRHIAAQREPPPNWRIFLARYQGEGWRTRMFHRGMKVHAIGGTAPTSFNTQKTIIGMMNAVVLTVSSTADNAPTVVEKMSPLNMMQIWPFEQSIEWPTVTKIDDEQLRQLSYGYELGYF</sequence>
<evidence type="ECO:0000313" key="2">
    <source>
        <dbReference type="Proteomes" id="UP000295507"/>
    </source>
</evidence>
<dbReference type="AlphaFoldDB" id="A0A4R3RHK4"/>
<evidence type="ECO:0000313" key="1">
    <source>
        <dbReference type="EMBL" id="TCU34144.1"/>
    </source>
</evidence>
<name>A0A4R3RHK4_9HYPH</name>
<dbReference type="RefSeq" id="WP_132552902.1">
    <property type="nucleotide sequence ID" value="NZ_SMBK01000013.1"/>
</dbReference>
<gene>
    <name evidence="1" type="ORF">EV129_113129</name>
</gene>
<protein>
    <recommendedName>
        <fullName evidence="3">HNH endonuclease</fullName>
    </recommendedName>
</protein>
<comment type="caution">
    <text evidence="1">The sequence shown here is derived from an EMBL/GenBank/DDBJ whole genome shotgun (WGS) entry which is preliminary data.</text>
</comment>
<proteinExistence type="predicted"/>
<organism evidence="1 2">
    <name type="scientific">Rhizobium azibense</name>
    <dbReference type="NCBI Taxonomy" id="1136135"/>
    <lineage>
        <taxon>Bacteria</taxon>
        <taxon>Pseudomonadati</taxon>
        <taxon>Pseudomonadota</taxon>
        <taxon>Alphaproteobacteria</taxon>
        <taxon>Hyphomicrobiales</taxon>
        <taxon>Rhizobiaceae</taxon>
        <taxon>Rhizobium/Agrobacterium group</taxon>
        <taxon>Rhizobium</taxon>
    </lineage>
</organism>